<dbReference type="EMBL" id="LGIQ01000013">
    <property type="protein sequence ID" value="KNB69111.1"/>
    <property type="molecule type" value="Genomic_DNA"/>
</dbReference>
<evidence type="ECO:0000256" key="8">
    <source>
        <dbReference type="HAMAP-Rule" id="MF_01302"/>
    </source>
</evidence>
<gene>
    <name evidence="8 10" type="primary">rpsH</name>
    <name evidence="11" type="ORF">ADS79_30460</name>
    <name evidence="10" type="ORF">BRE01_61690</name>
</gene>
<dbReference type="HAMAP" id="MF_01302_B">
    <property type="entry name" value="Ribosomal_uS8_B"/>
    <property type="match status" value="1"/>
</dbReference>
<evidence type="ECO:0000256" key="1">
    <source>
        <dbReference type="ARBA" id="ARBA00006471"/>
    </source>
</evidence>
<evidence type="ECO:0000313" key="12">
    <source>
        <dbReference type="Proteomes" id="UP000036834"/>
    </source>
</evidence>
<comment type="subunit">
    <text evidence="7 8">Part of the 30S ribosomal subunit. Contacts proteins S5 and S12.</text>
</comment>
<dbReference type="RefSeq" id="WP_049742239.1">
    <property type="nucleotide sequence ID" value="NZ_BJON01000030.1"/>
</dbReference>
<keyword evidence="4 8" id="KW-0689">Ribosomal protein</keyword>
<dbReference type="GO" id="GO:0005840">
    <property type="term" value="C:ribosome"/>
    <property type="evidence" value="ECO:0007669"/>
    <property type="project" value="UniProtKB-KW"/>
</dbReference>
<dbReference type="Gene3D" id="3.30.1370.30">
    <property type="match status" value="1"/>
</dbReference>
<dbReference type="Proteomes" id="UP000036834">
    <property type="component" value="Unassembled WGS sequence"/>
</dbReference>
<evidence type="ECO:0000256" key="7">
    <source>
        <dbReference type="ARBA" id="ARBA00046740"/>
    </source>
</evidence>
<keyword evidence="2 8" id="KW-0699">rRNA-binding</keyword>
<comment type="caution">
    <text evidence="11">The sequence shown here is derived from an EMBL/GenBank/DDBJ whole genome shotgun (WGS) entry which is preliminary data.</text>
</comment>
<evidence type="ECO:0000256" key="5">
    <source>
        <dbReference type="ARBA" id="ARBA00023274"/>
    </source>
</evidence>
<organism evidence="11 12">
    <name type="scientific">Brevibacillus reuszeri</name>
    <dbReference type="NCBI Taxonomy" id="54915"/>
    <lineage>
        <taxon>Bacteria</taxon>
        <taxon>Bacillati</taxon>
        <taxon>Bacillota</taxon>
        <taxon>Bacilli</taxon>
        <taxon>Bacillales</taxon>
        <taxon>Paenibacillaceae</taxon>
        <taxon>Brevibacillus</taxon>
    </lineage>
</organism>
<dbReference type="NCBIfam" id="NF001109">
    <property type="entry name" value="PRK00136.1"/>
    <property type="match status" value="1"/>
</dbReference>
<evidence type="ECO:0000313" key="13">
    <source>
        <dbReference type="Proteomes" id="UP000319578"/>
    </source>
</evidence>
<dbReference type="GO" id="GO:0006412">
    <property type="term" value="P:translation"/>
    <property type="evidence" value="ECO:0007669"/>
    <property type="project" value="UniProtKB-UniRule"/>
</dbReference>
<dbReference type="InterPro" id="IPR035987">
    <property type="entry name" value="Ribosomal_uS8_sf"/>
</dbReference>
<sequence>MVMTDPIADMLTRIRNANMVRHEKVEIPASTIKKEIARILKEEGFIRDAEFVEDNKQGIIRVFLKYGANNERVITGLKRISKPGLRVYAKNTEVPKVLGGLGCAIISTSTGVMTDKQARQATVGGEVLAYIW</sequence>
<dbReference type="InterPro" id="IPR047863">
    <property type="entry name" value="Ribosomal_uS8_CS"/>
</dbReference>
<dbReference type="GO" id="GO:0005737">
    <property type="term" value="C:cytoplasm"/>
    <property type="evidence" value="ECO:0007669"/>
    <property type="project" value="UniProtKB-ARBA"/>
</dbReference>
<comment type="similarity">
    <text evidence="1 8 9">Belongs to the universal ribosomal protein uS8 family.</text>
</comment>
<dbReference type="SUPFAM" id="SSF56047">
    <property type="entry name" value="Ribosomal protein S8"/>
    <property type="match status" value="1"/>
</dbReference>
<evidence type="ECO:0000256" key="3">
    <source>
        <dbReference type="ARBA" id="ARBA00022884"/>
    </source>
</evidence>
<accession>A0A0K9YKA9</accession>
<comment type="function">
    <text evidence="8">One of the primary rRNA binding proteins, it binds directly to 16S rRNA central domain where it helps coordinate assembly of the platform of the 30S subunit.</text>
</comment>
<dbReference type="Proteomes" id="UP000319578">
    <property type="component" value="Unassembled WGS sequence"/>
</dbReference>
<dbReference type="Pfam" id="PF00410">
    <property type="entry name" value="Ribosomal_S8"/>
    <property type="match status" value="1"/>
</dbReference>
<dbReference type="STRING" id="54915.ADS79_30460"/>
<evidence type="ECO:0000256" key="4">
    <source>
        <dbReference type="ARBA" id="ARBA00022980"/>
    </source>
</evidence>
<dbReference type="PANTHER" id="PTHR11758">
    <property type="entry name" value="40S RIBOSOMAL PROTEIN S15A"/>
    <property type="match status" value="1"/>
</dbReference>
<name>A0A0K9YKA9_9BACL</name>
<evidence type="ECO:0000256" key="9">
    <source>
        <dbReference type="RuleBase" id="RU003660"/>
    </source>
</evidence>
<dbReference type="FunFam" id="3.30.1490.10:FF:000001">
    <property type="entry name" value="30S ribosomal protein S8"/>
    <property type="match status" value="1"/>
</dbReference>
<dbReference type="GO" id="GO:0003735">
    <property type="term" value="F:structural constituent of ribosome"/>
    <property type="evidence" value="ECO:0007669"/>
    <property type="project" value="InterPro"/>
</dbReference>
<keyword evidence="5 8" id="KW-0687">Ribonucleoprotein</keyword>
<dbReference type="GO" id="GO:1990904">
    <property type="term" value="C:ribonucleoprotein complex"/>
    <property type="evidence" value="ECO:0007669"/>
    <property type="project" value="UniProtKB-KW"/>
</dbReference>
<dbReference type="PATRIC" id="fig|54915.3.peg.189"/>
<protein>
    <recommendedName>
        <fullName evidence="6 8">Small ribosomal subunit protein uS8</fullName>
    </recommendedName>
</protein>
<dbReference type="FunFam" id="3.30.1370.30:FF:000002">
    <property type="entry name" value="30S ribosomal protein S8"/>
    <property type="match status" value="1"/>
</dbReference>
<evidence type="ECO:0000313" key="11">
    <source>
        <dbReference type="EMBL" id="KNB69111.1"/>
    </source>
</evidence>
<dbReference type="Gene3D" id="3.30.1490.10">
    <property type="match status" value="1"/>
</dbReference>
<evidence type="ECO:0000256" key="6">
    <source>
        <dbReference type="ARBA" id="ARBA00035258"/>
    </source>
</evidence>
<reference evidence="12" key="1">
    <citation type="submission" date="2015-07" db="EMBL/GenBank/DDBJ databases">
        <title>Genome sequencing project for genomic taxonomy and phylogenomics of Bacillus-like bacteria.</title>
        <authorList>
            <person name="Liu B."/>
            <person name="Wang J."/>
            <person name="Zhu Y."/>
            <person name="Liu G."/>
            <person name="Chen Q."/>
            <person name="Chen Z."/>
            <person name="Lan J."/>
            <person name="Che J."/>
            <person name="Ge C."/>
            <person name="Shi H."/>
            <person name="Pan Z."/>
            <person name="Liu X."/>
        </authorList>
    </citation>
    <scope>NUCLEOTIDE SEQUENCE [LARGE SCALE GENOMIC DNA]</scope>
    <source>
        <strain evidence="12">DSM 9887</strain>
    </source>
</reference>
<reference evidence="10 13" key="3">
    <citation type="submission" date="2019-06" db="EMBL/GenBank/DDBJ databases">
        <title>Whole genome shotgun sequence of Brevibacillus reuszeri NBRC 15719.</title>
        <authorList>
            <person name="Hosoyama A."/>
            <person name="Uohara A."/>
            <person name="Ohji S."/>
            <person name="Ichikawa N."/>
        </authorList>
    </citation>
    <scope>NUCLEOTIDE SEQUENCE [LARGE SCALE GENOMIC DNA]</scope>
    <source>
        <strain evidence="10 13">NBRC 15719</strain>
    </source>
</reference>
<evidence type="ECO:0000313" key="10">
    <source>
        <dbReference type="EMBL" id="GED72467.1"/>
    </source>
</evidence>
<dbReference type="PROSITE" id="PS00053">
    <property type="entry name" value="RIBOSOMAL_S8"/>
    <property type="match status" value="1"/>
</dbReference>
<proteinExistence type="inferred from homology"/>
<reference evidence="11" key="2">
    <citation type="submission" date="2015-07" db="EMBL/GenBank/DDBJ databases">
        <title>MeaNS - Measles Nucleotide Surveillance Program.</title>
        <authorList>
            <person name="Tran T."/>
            <person name="Druce J."/>
        </authorList>
    </citation>
    <scope>NUCLEOTIDE SEQUENCE</scope>
    <source>
        <strain evidence="11">DSM 9887</strain>
    </source>
</reference>
<dbReference type="AlphaFoldDB" id="A0A0K9YKA9"/>
<evidence type="ECO:0000256" key="2">
    <source>
        <dbReference type="ARBA" id="ARBA00022730"/>
    </source>
</evidence>
<dbReference type="OrthoDB" id="9802617at2"/>
<dbReference type="InterPro" id="IPR000630">
    <property type="entry name" value="Ribosomal_uS8"/>
</dbReference>
<keyword evidence="3 8" id="KW-0694">RNA-binding</keyword>
<keyword evidence="13" id="KW-1185">Reference proteome</keyword>
<dbReference type="EMBL" id="BJON01000030">
    <property type="protein sequence ID" value="GED72467.1"/>
    <property type="molecule type" value="Genomic_DNA"/>
</dbReference>
<dbReference type="GO" id="GO:0019843">
    <property type="term" value="F:rRNA binding"/>
    <property type="evidence" value="ECO:0007669"/>
    <property type="project" value="UniProtKB-UniRule"/>
</dbReference>